<comment type="caution">
    <text evidence="1">The sequence shown here is derived from an EMBL/GenBank/DDBJ whole genome shotgun (WGS) entry which is preliminary data.</text>
</comment>
<dbReference type="PANTHER" id="PTHR43564:SF2">
    <property type="entry name" value="BLR6059 PROTEIN"/>
    <property type="match status" value="1"/>
</dbReference>
<dbReference type="GO" id="GO:0004061">
    <property type="term" value="F:arylformamidase activity"/>
    <property type="evidence" value="ECO:0007669"/>
    <property type="project" value="InterPro"/>
</dbReference>
<dbReference type="InterPro" id="IPR007325">
    <property type="entry name" value="KFase/CYL"/>
</dbReference>
<dbReference type="PANTHER" id="PTHR43564">
    <property type="entry name" value="KYNURENINE FORMAMIDASE-LIKE PROTEIN"/>
    <property type="match status" value="1"/>
</dbReference>
<dbReference type="InterPro" id="IPR037175">
    <property type="entry name" value="KFase_sf"/>
</dbReference>
<dbReference type="Gene3D" id="3.50.30.50">
    <property type="entry name" value="Putative cyclase"/>
    <property type="match status" value="1"/>
</dbReference>
<dbReference type="AlphaFoldDB" id="A0A178M2I4"/>
<name>A0A178M2I4_MYCIR</name>
<dbReference type="GO" id="GO:0019441">
    <property type="term" value="P:L-tryptophan catabolic process to kynurenine"/>
    <property type="evidence" value="ECO:0007669"/>
    <property type="project" value="InterPro"/>
</dbReference>
<dbReference type="RefSeq" id="WP_064280215.1">
    <property type="nucleotide sequence ID" value="NZ_LWCS01000002.1"/>
</dbReference>
<dbReference type="SUPFAM" id="SSF102198">
    <property type="entry name" value="Putative cyclase"/>
    <property type="match status" value="1"/>
</dbReference>
<dbReference type="OrthoDB" id="7067800at2"/>
<gene>
    <name evidence="1" type="ORF">A4X20_02610</name>
</gene>
<protein>
    <submittedName>
        <fullName evidence="1">Cyclase</fullName>
    </submittedName>
</protein>
<evidence type="ECO:0000313" key="2">
    <source>
        <dbReference type="Proteomes" id="UP000078396"/>
    </source>
</evidence>
<reference evidence="1 2" key="1">
    <citation type="submission" date="2016-04" db="EMBL/GenBank/DDBJ databases">
        <title>Draft Genome Sequences of Staphylococcus capitis Strain H36, S. capitis Strain H65, S. cohnii Strain H62, S. hominis Strain H69, Mycobacterium iranicum Strain H39, Plantibacter sp. Strain H53, Pseudomonas oryzihabitans Strain H72, and Microbacterium sp. Strain H83, isolated from residential settings.</title>
        <authorList>
            <person name="Lymperopoulou D."/>
            <person name="Adams R.I."/>
            <person name="Lindow S."/>
            <person name="Coil D.A."/>
            <person name="Jospin G."/>
            <person name="Eisen J.A."/>
        </authorList>
    </citation>
    <scope>NUCLEOTIDE SEQUENCE [LARGE SCALE GENOMIC DNA]</scope>
    <source>
        <strain evidence="1 2">H39</strain>
    </source>
</reference>
<evidence type="ECO:0000313" key="1">
    <source>
        <dbReference type="EMBL" id="OAN42015.1"/>
    </source>
</evidence>
<organism evidence="1 2">
    <name type="scientific">Mycolicibacterium iranicum</name>
    <name type="common">Mycobacterium iranicum</name>
    <dbReference type="NCBI Taxonomy" id="912594"/>
    <lineage>
        <taxon>Bacteria</taxon>
        <taxon>Bacillati</taxon>
        <taxon>Actinomycetota</taxon>
        <taxon>Actinomycetes</taxon>
        <taxon>Mycobacteriales</taxon>
        <taxon>Mycobacteriaceae</taxon>
        <taxon>Mycolicibacterium</taxon>
    </lineage>
</organism>
<dbReference type="Pfam" id="PF04199">
    <property type="entry name" value="Cyclase"/>
    <property type="match status" value="1"/>
</dbReference>
<dbReference type="Proteomes" id="UP000078396">
    <property type="component" value="Unassembled WGS sequence"/>
</dbReference>
<accession>A0A178M2I4</accession>
<dbReference type="eggNOG" id="COG1878">
    <property type="taxonomic scope" value="Bacteria"/>
</dbReference>
<sequence length="257" mass="28536">MRTLIDISVPLRSGIASDPPGYRPEIEYLTHRDTVDDVLAFFPGATREDLPDGEGWAIERVSMTTHSGTHLDAPYHFASTMNHGERAITIDEVPLEWCLQPGVKLDFRHLDDGYVVTPDDIDAELQRIGHTLSPLEIVVVNTSAGTRYGHDDYVQRGCGIGRDATLHMLEQGVRLTGTDAWSWDAPFSYTARRYAEDHDPSVIWEGHKAGRDIGYCHIEKLHNLEQLPATGFDVSCFPVKVDAASAGWTRAVAILVD</sequence>
<dbReference type="STRING" id="912594.AWC12_12855"/>
<dbReference type="EMBL" id="LWCS01000002">
    <property type="protein sequence ID" value="OAN42015.1"/>
    <property type="molecule type" value="Genomic_DNA"/>
</dbReference>
<proteinExistence type="predicted"/>